<gene>
    <name evidence="1" type="ORF">LCGC14_1204070</name>
</gene>
<reference evidence="1" key="1">
    <citation type="journal article" date="2015" name="Nature">
        <title>Complex archaea that bridge the gap between prokaryotes and eukaryotes.</title>
        <authorList>
            <person name="Spang A."/>
            <person name="Saw J.H."/>
            <person name="Jorgensen S.L."/>
            <person name="Zaremba-Niedzwiedzka K."/>
            <person name="Martijn J."/>
            <person name="Lind A.E."/>
            <person name="van Eijk R."/>
            <person name="Schleper C."/>
            <person name="Guy L."/>
            <person name="Ettema T.J."/>
        </authorList>
    </citation>
    <scope>NUCLEOTIDE SEQUENCE</scope>
</reference>
<accession>A0A0F9LKF1</accession>
<proteinExistence type="predicted"/>
<sequence length="80" mass="9128">MRRAFVVVESETQIEFIAYGHIRDVYGPFPTCRVARTAANRLASKEENSHLTFGVRRLYKREGIGSRVLGTFKGKPRRAT</sequence>
<comment type="caution">
    <text evidence="1">The sequence shown here is derived from an EMBL/GenBank/DDBJ whole genome shotgun (WGS) entry which is preliminary data.</text>
</comment>
<protein>
    <submittedName>
        <fullName evidence="1">Uncharacterized protein</fullName>
    </submittedName>
</protein>
<name>A0A0F9LKF1_9ZZZZ</name>
<dbReference type="AlphaFoldDB" id="A0A0F9LKF1"/>
<dbReference type="EMBL" id="LAZR01006213">
    <property type="protein sequence ID" value="KKM93878.1"/>
    <property type="molecule type" value="Genomic_DNA"/>
</dbReference>
<evidence type="ECO:0000313" key="1">
    <source>
        <dbReference type="EMBL" id="KKM93878.1"/>
    </source>
</evidence>
<organism evidence="1">
    <name type="scientific">marine sediment metagenome</name>
    <dbReference type="NCBI Taxonomy" id="412755"/>
    <lineage>
        <taxon>unclassified sequences</taxon>
        <taxon>metagenomes</taxon>
        <taxon>ecological metagenomes</taxon>
    </lineage>
</organism>